<evidence type="ECO:0000256" key="1">
    <source>
        <dbReference type="ARBA" id="ARBA00012513"/>
    </source>
</evidence>
<organism evidence="10">
    <name type="scientific">Uncultured Desulfatiglans sp</name>
    <dbReference type="NCBI Taxonomy" id="1748965"/>
    <lineage>
        <taxon>Bacteria</taxon>
        <taxon>Pseudomonadati</taxon>
        <taxon>Thermodesulfobacteriota</taxon>
        <taxon>Desulfobacteria</taxon>
        <taxon>Desulfatiglandales</taxon>
        <taxon>Desulfatiglandaceae</taxon>
        <taxon>Desulfatiglans</taxon>
        <taxon>environmental samples</taxon>
    </lineage>
</organism>
<protein>
    <recommendedName>
        <fullName evidence="1">non-specific serine/threonine protein kinase</fullName>
        <ecNumber evidence="1">2.7.11.1</ecNumber>
    </recommendedName>
</protein>
<dbReference type="InterPro" id="IPR052396">
    <property type="entry name" value="Meiotic_Drive_Suppr_Kinase"/>
</dbReference>
<dbReference type="EMBL" id="UPXX01000027">
    <property type="protein sequence ID" value="VBB43870.1"/>
    <property type="molecule type" value="Genomic_DNA"/>
</dbReference>
<evidence type="ECO:0000259" key="9">
    <source>
        <dbReference type="Pfam" id="PF01163"/>
    </source>
</evidence>
<comment type="catalytic activity">
    <reaction evidence="8">
        <text>L-seryl-[protein] + ATP = O-phospho-L-seryl-[protein] + ADP + H(+)</text>
        <dbReference type="Rhea" id="RHEA:17989"/>
        <dbReference type="Rhea" id="RHEA-COMP:9863"/>
        <dbReference type="Rhea" id="RHEA-COMP:11604"/>
        <dbReference type="ChEBI" id="CHEBI:15378"/>
        <dbReference type="ChEBI" id="CHEBI:29999"/>
        <dbReference type="ChEBI" id="CHEBI:30616"/>
        <dbReference type="ChEBI" id="CHEBI:83421"/>
        <dbReference type="ChEBI" id="CHEBI:456216"/>
        <dbReference type="EC" id="2.7.11.1"/>
    </reaction>
</comment>
<sequence>MFENIRLSDLPERAVRVLRAPSSTRPAIWLLEEEGAGAVVKDFSVNQAWYRHTAGRFLVWREQKALRRLAGVPGVPRLLGVVDGVAIVMERLPGRTLENLEQERRLEPGFFDRLREVVLQCHAKGVAHCDLKRAANILFGDDGRPYIIDWGASISASEFRFCGLKRIFERFEEDDLLAVIKVKLRHCPEQVSADEKARLHWRSAPERLIRRLRDRLREILQRVA</sequence>
<dbReference type="Gene3D" id="1.10.510.10">
    <property type="entry name" value="Transferase(Phosphotransferase) domain 1"/>
    <property type="match status" value="1"/>
</dbReference>
<evidence type="ECO:0000256" key="2">
    <source>
        <dbReference type="ARBA" id="ARBA00022527"/>
    </source>
</evidence>
<gene>
    <name evidence="10" type="ORF">TRIP_B330060</name>
</gene>
<dbReference type="GO" id="GO:0005524">
    <property type="term" value="F:ATP binding"/>
    <property type="evidence" value="ECO:0007669"/>
    <property type="project" value="UniProtKB-KW"/>
</dbReference>
<reference evidence="10" key="1">
    <citation type="submission" date="2018-07" db="EMBL/GenBank/DDBJ databases">
        <authorList>
            <consortium name="Genoscope - CEA"/>
            <person name="William W."/>
        </authorList>
    </citation>
    <scope>NUCLEOTIDE SEQUENCE</scope>
    <source>
        <strain evidence="10">IK1</strain>
    </source>
</reference>
<accession>A0A653A788</accession>
<evidence type="ECO:0000256" key="8">
    <source>
        <dbReference type="ARBA" id="ARBA00048679"/>
    </source>
</evidence>
<evidence type="ECO:0000256" key="3">
    <source>
        <dbReference type="ARBA" id="ARBA00022679"/>
    </source>
</evidence>
<keyword evidence="5" id="KW-0418">Kinase</keyword>
<dbReference type="SUPFAM" id="SSF56112">
    <property type="entry name" value="Protein kinase-like (PK-like)"/>
    <property type="match status" value="1"/>
</dbReference>
<dbReference type="EC" id="2.7.11.1" evidence="1"/>
<dbReference type="GO" id="GO:0004674">
    <property type="term" value="F:protein serine/threonine kinase activity"/>
    <property type="evidence" value="ECO:0007669"/>
    <property type="project" value="UniProtKB-KW"/>
</dbReference>
<evidence type="ECO:0000256" key="7">
    <source>
        <dbReference type="ARBA" id="ARBA00047899"/>
    </source>
</evidence>
<dbReference type="InterPro" id="IPR011009">
    <property type="entry name" value="Kinase-like_dom_sf"/>
</dbReference>
<keyword evidence="3" id="KW-0808">Transferase</keyword>
<comment type="catalytic activity">
    <reaction evidence="7">
        <text>L-threonyl-[protein] + ATP = O-phospho-L-threonyl-[protein] + ADP + H(+)</text>
        <dbReference type="Rhea" id="RHEA:46608"/>
        <dbReference type="Rhea" id="RHEA-COMP:11060"/>
        <dbReference type="Rhea" id="RHEA-COMP:11605"/>
        <dbReference type="ChEBI" id="CHEBI:15378"/>
        <dbReference type="ChEBI" id="CHEBI:30013"/>
        <dbReference type="ChEBI" id="CHEBI:30616"/>
        <dbReference type="ChEBI" id="CHEBI:61977"/>
        <dbReference type="ChEBI" id="CHEBI:456216"/>
        <dbReference type="EC" id="2.7.11.1"/>
    </reaction>
</comment>
<keyword evidence="2" id="KW-0723">Serine/threonine-protein kinase</keyword>
<evidence type="ECO:0000256" key="6">
    <source>
        <dbReference type="ARBA" id="ARBA00022840"/>
    </source>
</evidence>
<dbReference type="PANTHER" id="PTHR37171:SF1">
    <property type="entry name" value="SERINE_THREONINE-PROTEIN KINASE YRZF-RELATED"/>
    <property type="match status" value="1"/>
</dbReference>
<proteinExistence type="predicted"/>
<keyword evidence="4" id="KW-0547">Nucleotide-binding</keyword>
<dbReference type="Pfam" id="PF01163">
    <property type="entry name" value="RIO1"/>
    <property type="match status" value="1"/>
</dbReference>
<evidence type="ECO:0000256" key="4">
    <source>
        <dbReference type="ARBA" id="ARBA00022741"/>
    </source>
</evidence>
<dbReference type="PANTHER" id="PTHR37171">
    <property type="entry name" value="SERINE/THREONINE-PROTEIN KINASE YRZF-RELATED"/>
    <property type="match status" value="1"/>
</dbReference>
<evidence type="ECO:0000256" key="5">
    <source>
        <dbReference type="ARBA" id="ARBA00022777"/>
    </source>
</evidence>
<dbReference type="InterPro" id="IPR018934">
    <property type="entry name" value="RIO_dom"/>
</dbReference>
<keyword evidence="6" id="KW-0067">ATP-binding</keyword>
<feature type="domain" description="RIO-type" evidence="9">
    <location>
        <begin position="57"/>
        <end position="157"/>
    </location>
</feature>
<name>A0A653A788_UNCDX</name>
<evidence type="ECO:0000313" key="10">
    <source>
        <dbReference type="EMBL" id="VBB43870.1"/>
    </source>
</evidence>
<dbReference type="AlphaFoldDB" id="A0A653A788"/>